<dbReference type="PROSITE" id="PS50885">
    <property type="entry name" value="HAMP"/>
    <property type="match status" value="1"/>
</dbReference>
<keyword evidence="4" id="KW-1133">Transmembrane helix</keyword>
<dbReference type="Proteomes" id="UP000078428">
    <property type="component" value="Unassembled WGS sequence"/>
</dbReference>
<dbReference type="SMART" id="SM00283">
    <property type="entry name" value="MA"/>
    <property type="match status" value="1"/>
</dbReference>
<evidence type="ECO:0000256" key="2">
    <source>
        <dbReference type="ARBA" id="ARBA00029447"/>
    </source>
</evidence>
<dbReference type="STRING" id="1285242.A6A04_03330"/>
<dbReference type="CDD" id="cd06225">
    <property type="entry name" value="HAMP"/>
    <property type="match status" value="1"/>
</dbReference>
<evidence type="ECO:0000256" key="3">
    <source>
        <dbReference type="PROSITE-ProRule" id="PRU00284"/>
    </source>
</evidence>
<dbReference type="AlphaFoldDB" id="A0A178MKN4"/>
<dbReference type="InterPro" id="IPR003660">
    <property type="entry name" value="HAMP_dom"/>
</dbReference>
<dbReference type="PANTHER" id="PTHR32089">
    <property type="entry name" value="METHYL-ACCEPTING CHEMOTAXIS PROTEIN MCPB"/>
    <property type="match status" value="1"/>
</dbReference>
<dbReference type="PROSITE" id="PS50111">
    <property type="entry name" value="CHEMOTAXIS_TRANSDUC_2"/>
    <property type="match status" value="1"/>
</dbReference>
<evidence type="ECO:0000259" key="6">
    <source>
        <dbReference type="PROSITE" id="PS50885"/>
    </source>
</evidence>
<accession>A0A178MKN4</accession>
<dbReference type="SUPFAM" id="SSF58104">
    <property type="entry name" value="Methyl-accepting chemotaxis protein (MCP) signaling domain"/>
    <property type="match status" value="1"/>
</dbReference>
<evidence type="ECO:0000256" key="1">
    <source>
        <dbReference type="ARBA" id="ARBA00023224"/>
    </source>
</evidence>
<dbReference type="GO" id="GO:0016020">
    <property type="term" value="C:membrane"/>
    <property type="evidence" value="ECO:0007669"/>
    <property type="project" value="InterPro"/>
</dbReference>
<comment type="caution">
    <text evidence="7">The sequence shown here is derived from an EMBL/GenBank/DDBJ whole genome shotgun (WGS) entry which is preliminary data.</text>
</comment>
<reference evidence="7 8" key="1">
    <citation type="submission" date="2016-04" db="EMBL/GenBank/DDBJ databases">
        <title>Draft genome sequence of freshwater magnetotactic bacteria Magnetospirillum marisnigri SP-1 and Magnetospirillum moscoviense BB-1.</title>
        <authorList>
            <person name="Koziaeva V."/>
            <person name="Dziuba M.V."/>
            <person name="Ivanov T.M."/>
            <person name="Kuznetsov B."/>
            <person name="Grouzdev D.S."/>
        </authorList>
    </citation>
    <scope>NUCLEOTIDE SEQUENCE [LARGE SCALE GENOMIC DNA]</scope>
    <source>
        <strain evidence="7 8">SP-1</strain>
    </source>
</reference>
<keyword evidence="4" id="KW-0812">Transmembrane</keyword>
<evidence type="ECO:0000256" key="4">
    <source>
        <dbReference type="SAM" id="Phobius"/>
    </source>
</evidence>
<organism evidence="7 8">
    <name type="scientific">Paramagnetospirillum marisnigri</name>
    <dbReference type="NCBI Taxonomy" id="1285242"/>
    <lineage>
        <taxon>Bacteria</taxon>
        <taxon>Pseudomonadati</taxon>
        <taxon>Pseudomonadota</taxon>
        <taxon>Alphaproteobacteria</taxon>
        <taxon>Rhodospirillales</taxon>
        <taxon>Magnetospirillaceae</taxon>
        <taxon>Paramagnetospirillum</taxon>
    </lineage>
</organism>
<evidence type="ECO:0000313" key="8">
    <source>
        <dbReference type="Proteomes" id="UP000078428"/>
    </source>
</evidence>
<feature type="transmembrane region" description="Helical" evidence="4">
    <location>
        <begin position="71"/>
        <end position="90"/>
    </location>
</feature>
<dbReference type="GO" id="GO:0007165">
    <property type="term" value="P:signal transduction"/>
    <property type="evidence" value="ECO:0007669"/>
    <property type="project" value="UniProtKB-KW"/>
</dbReference>
<evidence type="ECO:0000259" key="5">
    <source>
        <dbReference type="PROSITE" id="PS50111"/>
    </source>
</evidence>
<comment type="similarity">
    <text evidence="2">Belongs to the methyl-accepting chemotaxis (MCP) protein family.</text>
</comment>
<proteinExistence type="inferred from homology"/>
<dbReference type="Pfam" id="PF00015">
    <property type="entry name" value="MCPsignal"/>
    <property type="match status" value="1"/>
</dbReference>
<sequence>MSAPSLRRTVAASTTMTLIALLATGLVAYAAIGYGLMMDASVTAALADAAKGGDGWRASLEAAVASHRGFGWTMVVLAVVAGGALFFLALRSNAQIRAIIALVERGEAVAAQAAQGDFNARVLRIGRTDELGRMMTGFNRVLDLTEEFAKDAGAAMKMAGQKQYFRYIPLQGLRGDYLGYAEGINKVLADMDARDQETRRFEQSVQAMVADVSKATNAIGQTAGIMAARSESAGGSSLTVGEAAEVTTQRAASVSESIHQLAGAINEIAQQVTRSATVAQNAVADIGTTVERMNGLADSVSQIGEVVSLINDIASQTNLLALNATIEAARAGEAGKGFAVVANEVKTLASQTARATEDITNQVNAVQEAARSAASGIGDVVETIRSIDRISATIAGAVQEQEAVTREISEHIDEVAAQAADVSENVAHLSQASAQACGGTVRVIWSARMLGKVVESLTSQVNEYVSKVK</sequence>
<feature type="domain" description="HAMP" evidence="6">
    <location>
        <begin position="93"/>
        <end position="150"/>
    </location>
</feature>
<keyword evidence="1 3" id="KW-0807">Transducer</keyword>
<keyword evidence="4" id="KW-0472">Membrane</keyword>
<keyword evidence="8" id="KW-1185">Reference proteome</keyword>
<dbReference type="RefSeq" id="WP_172822771.1">
    <property type="nucleotide sequence ID" value="NZ_LWQT01000066.1"/>
</dbReference>
<feature type="domain" description="Methyl-accepting transducer" evidence="5">
    <location>
        <begin position="215"/>
        <end position="437"/>
    </location>
</feature>
<gene>
    <name evidence="7" type="ORF">A6A04_03330</name>
</gene>
<name>A0A178MKN4_9PROT</name>
<dbReference type="Gene3D" id="1.10.287.950">
    <property type="entry name" value="Methyl-accepting chemotaxis protein"/>
    <property type="match status" value="1"/>
</dbReference>
<protein>
    <submittedName>
        <fullName evidence="7">Chemotaxis protein</fullName>
    </submittedName>
</protein>
<evidence type="ECO:0000313" key="7">
    <source>
        <dbReference type="EMBL" id="OAN49159.1"/>
    </source>
</evidence>
<dbReference type="PANTHER" id="PTHR32089:SF112">
    <property type="entry name" value="LYSOZYME-LIKE PROTEIN-RELATED"/>
    <property type="match status" value="1"/>
</dbReference>
<dbReference type="InterPro" id="IPR004089">
    <property type="entry name" value="MCPsignal_dom"/>
</dbReference>
<dbReference type="Gene3D" id="6.10.340.10">
    <property type="match status" value="1"/>
</dbReference>
<dbReference type="EMBL" id="LWQT01000066">
    <property type="protein sequence ID" value="OAN49159.1"/>
    <property type="molecule type" value="Genomic_DNA"/>
</dbReference>